<reference evidence="1" key="1">
    <citation type="submission" date="2023-06" db="EMBL/GenBank/DDBJ databases">
        <authorList>
            <person name="Kurt Z."/>
        </authorList>
    </citation>
    <scope>NUCLEOTIDE SEQUENCE</scope>
</reference>
<dbReference type="Pfam" id="PF08613">
    <property type="entry name" value="Cyclin"/>
    <property type="match status" value="1"/>
</dbReference>
<dbReference type="SUPFAM" id="SSF47954">
    <property type="entry name" value="Cyclin-like"/>
    <property type="match status" value="1"/>
</dbReference>
<comment type="caution">
    <text evidence="1">The sequence shown here is derived from an EMBL/GenBank/DDBJ whole genome shotgun (WGS) entry which is preliminary data.</text>
</comment>
<dbReference type="EMBL" id="CATOUU010000710">
    <property type="protein sequence ID" value="CAI9943004.1"/>
    <property type="molecule type" value="Genomic_DNA"/>
</dbReference>
<sequence>MKRTQIDPNKLDYAVIYIKRLIVDNKIIFDETNWYRIVMIALVVASKMIDDIVLATQDYILCICGMNKDLLYELEKEFIELLQFNLFVDNHMLQIESINQPSVNEELQFVPDFRMVCIK</sequence>
<organism evidence="1">
    <name type="scientific">Hexamita inflata</name>
    <dbReference type="NCBI Taxonomy" id="28002"/>
    <lineage>
        <taxon>Eukaryota</taxon>
        <taxon>Metamonada</taxon>
        <taxon>Diplomonadida</taxon>
        <taxon>Hexamitidae</taxon>
        <taxon>Hexamitinae</taxon>
        <taxon>Hexamita</taxon>
    </lineage>
</organism>
<proteinExistence type="predicted"/>
<dbReference type="InterPro" id="IPR036915">
    <property type="entry name" value="Cyclin-like_sf"/>
</dbReference>
<accession>A0AA86PN17</accession>
<protein>
    <submittedName>
        <fullName evidence="1">Cyclin fold protein</fullName>
    </submittedName>
    <submittedName>
        <fullName evidence="2">Cyclin_fold protein</fullName>
    </submittedName>
</protein>
<keyword evidence="3" id="KW-1185">Reference proteome</keyword>
<evidence type="ECO:0000313" key="1">
    <source>
        <dbReference type="EMBL" id="CAI9943004.1"/>
    </source>
</evidence>
<gene>
    <name evidence="1" type="ORF">HINF_LOCUS30649</name>
    <name evidence="2" type="ORF">HINF_LOCUS39496</name>
</gene>
<dbReference type="GO" id="GO:0019901">
    <property type="term" value="F:protein kinase binding"/>
    <property type="evidence" value="ECO:0007669"/>
    <property type="project" value="InterPro"/>
</dbReference>
<dbReference type="PANTHER" id="PTHR15615:SF108">
    <property type="entry name" value="PROTEIN CNPPD1"/>
    <property type="match status" value="1"/>
</dbReference>
<dbReference type="Proteomes" id="UP001642409">
    <property type="component" value="Unassembled WGS sequence"/>
</dbReference>
<dbReference type="EMBL" id="CAXDID020000153">
    <property type="protein sequence ID" value="CAL6042240.1"/>
    <property type="molecule type" value="Genomic_DNA"/>
</dbReference>
<evidence type="ECO:0000313" key="2">
    <source>
        <dbReference type="EMBL" id="CAL6042240.1"/>
    </source>
</evidence>
<reference evidence="2 3" key="2">
    <citation type="submission" date="2024-07" db="EMBL/GenBank/DDBJ databases">
        <authorList>
            <person name="Akdeniz Z."/>
        </authorList>
    </citation>
    <scope>NUCLEOTIDE SEQUENCE [LARGE SCALE GENOMIC DNA]</scope>
</reference>
<dbReference type="Gene3D" id="1.10.472.10">
    <property type="entry name" value="Cyclin-like"/>
    <property type="match status" value="1"/>
</dbReference>
<dbReference type="AlphaFoldDB" id="A0AA86PN17"/>
<dbReference type="PANTHER" id="PTHR15615">
    <property type="match status" value="1"/>
</dbReference>
<dbReference type="InterPro" id="IPR013922">
    <property type="entry name" value="Cyclin_PHO80-like"/>
</dbReference>
<evidence type="ECO:0000313" key="3">
    <source>
        <dbReference type="Proteomes" id="UP001642409"/>
    </source>
</evidence>
<name>A0AA86PN17_9EUKA</name>